<dbReference type="PANTHER" id="PTHR31928:SF6">
    <property type="entry name" value="DUF936 DOMAIN-CONTAINING PROTEIN"/>
    <property type="match status" value="1"/>
</dbReference>
<evidence type="ECO:0000256" key="1">
    <source>
        <dbReference type="SAM" id="MobiDB-lite"/>
    </source>
</evidence>
<reference evidence="4" key="1">
    <citation type="submission" date="2024-07" db="EMBL/GenBank/DDBJ databases">
        <title>Two chromosome-level genome assemblies of Korean endemic species Abeliophyllum distichum and Forsythia ovata (Oleaceae).</title>
        <authorList>
            <person name="Jang H."/>
        </authorList>
    </citation>
    <scope>NUCLEOTIDE SEQUENCE [LARGE SCALE GENOMIC DNA]</scope>
</reference>
<feature type="region of interest" description="Disordered" evidence="1">
    <location>
        <begin position="48"/>
        <end position="87"/>
    </location>
</feature>
<dbReference type="Proteomes" id="UP001604336">
    <property type="component" value="Unassembled WGS sequence"/>
</dbReference>
<comment type="caution">
    <text evidence="3">The sequence shown here is derived from an EMBL/GenBank/DDBJ whole genome shotgun (WGS) entry which is preliminary data.</text>
</comment>
<accession>A0ABD1R801</accession>
<gene>
    <name evidence="3" type="ORF">Adt_29298</name>
</gene>
<protein>
    <recommendedName>
        <fullName evidence="2">DUF6857 domain-containing protein</fullName>
    </recommendedName>
</protein>
<organism evidence="3 4">
    <name type="scientific">Abeliophyllum distichum</name>
    <dbReference type="NCBI Taxonomy" id="126358"/>
    <lineage>
        <taxon>Eukaryota</taxon>
        <taxon>Viridiplantae</taxon>
        <taxon>Streptophyta</taxon>
        <taxon>Embryophyta</taxon>
        <taxon>Tracheophyta</taxon>
        <taxon>Spermatophyta</taxon>
        <taxon>Magnoliopsida</taxon>
        <taxon>eudicotyledons</taxon>
        <taxon>Gunneridae</taxon>
        <taxon>Pentapetalae</taxon>
        <taxon>asterids</taxon>
        <taxon>lamiids</taxon>
        <taxon>Lamiales</taxon>
        <taxon>Oleaceae</taxon>
        <taxon>Forsythieae</taxon>
        <taxon>Abeliophyllum</taxon>
    </lineage>
</organism>
<dbReference type="EMBL" id="JBFOLK010000009">
    <property type="protein sequence ID" value="KAL2484542.1"/>
    <property type="molecule type" value="Genomic_DNA"/>
</dbReference>
<proteinExistence type="predicted"/>
<feature type="compositionally biased region" description="Polar residues" evidence="1">
    <location>
        <begin position="19"/>
        <end position="29"/>
    </location>
</feature>
<dbReference type="PANTHER" id="PTHR31928">
    <property type="entry name" value="EXPRESSED PROTEIN"/>
    <property type="match status" value="1"/>
</dbReference>
<dbReference type="AlphaFoldDB" id="A0ABD1R801"/>
<feature type="domain" description="DUF6857" evidence="2">
    <location>
        <begin position="27"/>
        <end position="146"/>
    </location>
</feature>
<evidence type="ECO:0000313" key="4">
    <source>
        <dbReference type="Proteomes" id="UP001604336"/>
    </source>
</evidence>
<dbReference type="InterPro" id="IPR049172">
    <property type="entry name" value="DUF6857_pln"/>
</dbReference>
<evidence type="ECO:0000313" key="3">
    <source>
        <dbReference type="EMBL" id="KAL2484542.1"/>
    </source>
</evidence>
<name>A0ABD1R801_9LAMI</name>
<feature type="compositionally biased region" description="Basic and acidic residues" evidence="1">
    <location>
        <begin position="1"/>
        <end position="16"/>
    </location>
</feature>
<feature type="region of interest" description="Disordered" evidence="1">
    <location>
        <begin position="1"/>
        <end position="36"/>
    </location>
</feature>
<evidence type="ECO:0000259" key="2">
    <source>
        <dbReference type="Pfam" id="PF21647"/>
    </source>
</evidence>
<dbReference type="InterPro" id="IPR010341">
    <property type="entry name" value="DUF936_pln"/>
</dbReference>
<sequence>MGKYPEEDGSILHEIIHNSMDQQQKTESNASKRRAGLYKSIATFPERNEQRSILGKHLRSSNLNQNKGAAPEAGTENDENMKPASSCSVSNTIKLGKQIDTEAGNWFMEFLERALEKGMKKSKGTGESDARKVPQSLILKVINWIEVEQSNPSKRPVHPRAANIARKFRIKMKNP</sequence>
<dbReference type="Pfam" id="PF21647">
    <property type="entry name" value="DUF6857"/>
    <property type="match status" value="1"/>
</dbReference>
<keyword evidence="4" id="KW-1185">Reference proteome</keyword>